<name>A0A5C8NZT1_9BACI</name>
<evidence type="ECO:0000313" key="2">
    <source>
        <dbReference type="Proteomes" id="UP000321574"/>
    </source>
</evidence>
<dbReference type="RefSeq" id="WP_147666204.1">
    <property type="nucleotide sequence ID" value="NZ_VDUW01000002.1"/>
</dbReference>
<evidence type="ECO:0000313" key="1">
    <source>
        <dbReference type="EMBL" id="TXL66804.1"/>
    </source>
</evidence>
<dbReference type="AlphaFoldDB" id="A0A5C8NZT1"/>
<comment type="caution">
    <text evidence="1">The sequence shown here is derived from an EMBL/GenBank/DDBJ whole genome shotgun (WGS) entry which is preliminary data.</text>
</comment>
<sequence length="162" mass="18736">MNNVIQSENVSFDNKKIQSIFEKVESNGAFKVEQLIYYPYFYFEYRLENKSLAHPKGGLIGCTVDGVNKIGAIVDSYPRLENQTVPPNLIQEKLQPEDAEQIAEEFVFHAISRKMKVFSTPKIKIAEREFFYRPYWIVEGDTDTKDKFMLAVDAVTGKYHPL</sequence>
<accession>A0A5C8NZT1</accession>
<protein>
    <submittedName>
        <fullName evidence="1">Uncharacterized protein</fullName>
    </submittedName>
</protein>
<organism evidence="1 2">
    <name type="scientific">Cerasibacillus terrae</name>
    <dbReference type="NCBI Taxonomy" id="2498845"/>
    <lineage>
        <taxon>Bacteria</taxon>
        <taxon>Bacillati</taxon>
        <taxon>Bacillota</taxon>
        <taxon>Bacilli</taxon>
        <taxon>Bacillales</taxon>
        <taxon>Bacillaceae</taxon>
        <taxon>Cerasibacillus</taxon>
    </lineage>
</organism>
<dbReference type="Proteomes" id="UP000321574">
    <property type="component" value="Unassembled WGS sequence"/>
</dbReference>
<dbReference type="OrthoDB" id="2439510at2"/>
<gene>
    <name evidence="1" type="ORF">FHP05_05380</name>
</gene>
<keyword evidence="2" id="KW-1185">Reference proteome</keyword>
<dbReference type="EMBL" id="VDUW01000002">
    <property type="protein sequence ID" value="TXL66804.1"/>
    <property type="molecule type" value="Genomic_DNA"/>
</dbReference>
<proteinExistence type="predicted"/>
<reference evidence="1 2" key="1">
    <citation type="submission" date="2019-06" db="EMBL/GenBank/DDBJ databases">
        <title>Cerasibacillus sp. nov., isolated from maize field.</title>
        <authorList>
            <person name="Lin S.-Y."/>
            <person name="Tsai C.-F."/>
            <person name="Young C.-C."/>
        </authorList>
    </citation>
    <scope>NUCLEOTIDE SEQUENCE [LARGE SCALE GENOMIC DNA]</scope>
    <source>
        <strain evidence="1 2">CC-CFT480</strain>
    </source>
</reference>